<dbReference type="Proteomes" id="UP000824162">
    <property type="component" value="Unassembled WGS sequence"/>
</dbReference>
<proteinExistence type="inferred from homology"/>
<protein>
    <recommendedName>
        <fullName evidence="14">Beta-ketoacyl-[acyl-carrier-protein] synthase III</fullName>
        <shortName evidence="14">Beta-ketoacyl-ACP synthase III</shortName>
        <shortName evidence="14">KAS III</shortName>
        <ecNumber evidence="14">2.3.1.180</ecNumber>
    </recommendedName>
    <alternativeName>
        <fullName evidence="14">3-oxoacyl-[acyl-carrier-protein] synthase 3</fullName>
    </alternativeName>
    <alternativeName>
        <fullName evidence="14">3-oxoacyl-[acyl-carrier-protein] synthase III</fullName>
    </alternativeName>
</protein>
<keyword evidence="7 14" id="KW-0275">Fatty acid biosynthesis</keyword>
<comment type="caution">
    <text evidence="17">The sequence shown here is derived from an EMBL/GenBank/DDBJ whole genome shotgun (WGS) entry which is preliminary data.</text>
</comment>
<feature type="active site" evidence="14">
    <location>
        <position position="282"/>
    </location>
</feature>
<dbReference type="HAMAP" id="MF_01815">
    <property type="entry name" value="FabH"/>
    <property type="match status" value="1"/>
</dbReference>
<dbReference type="GO" id="GO:0033818">
    <property type="term" value="F:beta-ketoacyl-acyl-carrier-protein synthase III activity"/>
    <property type="evidence" value="ECO:0007669"/>
    <property type="project" value="UniProtKB-UniRule"/>
</dbReference>
<dbReference type="PANTHER" id="PTHR43091">
    <property type="entry name" value="3-OXOACYL-[ACYL-CARRIER-PROTEIN] SYNTHASE"/>
    <property type="match status" value="1"/>
</dbReference>
<keyword evidence="14" id="KW-0963">Cytoplasm</keyword>
<evidence type="ECO:0000256" key="14">
    <source>
        <dbReference type="HAMAP-Rule" id="MF_01815"/>
    </source>
</evidence>
<keyword evidence="6 14" id="KW-0443">Lipid metabolism</keyword>
<keyword evidence="3 14" id="KW-0444">Lipid biosynthesis</keyword>
<evidence type="ECO:0000256" key="5">
    <source>
        <dbReference type="ARBA" id="ARBA00022832"/>
    </source>
</evidence>
<evidence type="ECO:0000256" key="6">
    <source>
        <dbReference type="ARBA" id="ARBA00023098"/>
    </source>
</evidence>
<name>A0A9D1TMK4_9FIRM</name>
<evidence type="ECO:0000256" key="1">
    <source>
        <dbReference type="ARBA" id="ARBA00005194"/>
    </source>
</evidence>
<dbReference type="GO" id="GO:0004315">
    <property type="term" value="F:3-oxoacyl-[acyl-carrier-protein] synthase activity"/>
    <property type="evidence" value="ECO:0007669"/>
    <property type="project" value="InterPro"/>
</dbReference>
<dbReference type="InterPro" id="IPR016039">
    <property type="entry name" value="Thiolase-like"/>
</dbReference>
<comment type="catalytic activity">
    <reaction evidence="10">
        <text>malonyl-[ACP] + acetyl-CoA + H(+) = 3-oxobutanoyl-[ACP] + CO2 + CoA</text>
        <dbReference type="Rhea" id="RHEA:12080"/>
        <dbReference type="Rhea" id="RHEA-COMP:9623"/>
        <dbReference type="Rhea" id="RHEA-COMP:9625"/>
        <dbReference type="ChEBI" id="CHEBI:15378"/>
        <dbReference type="ChEBI" id="CHEBI:16526"/>
        <dbReference type="ChEBI" id="CHEBI:57287"/>
        <dbReference type="ChEBI" id="CHEBI:57288"/>
        <dbReference type="ChEBI" id="CHEBI:78449"/>
        <dbReference type="ChEBI" id="CHEBI:78450"/>
        <dbReference type="EC" id="2.3.1.180"/>
    </reaction>
    <physiologicalReaction direction="left-to-right" evidence="10">
        <dbReference type="Rhea" id="RHEA:12081"/>
    </physiologicalReaction>
</comment>
<comment type="catalytic activity">
    <reaction evidence="12">
        <text>2-methylpropanoyl-CoA + malonyl-[ACP] + H(+) = 4-methyl-3-oxopentanoyl-[ACP] + CO2 + CoA</text>
        <dbReference type="Rhea" id="RHEA:42268"/>
        <dbReference type="Rhea" id="RHEA-COMP:9623"/>
        <dbReference type="Rhea" id="RHEA-COMP:9940"/>
        <dbReference type="ChEBI" id="CHEBI:15378"/>
        <dbReference type="ChEBI" id="CHEBI:16526"/>
        <dbReference type="ChEBI" id="CHEBI:57287"/>
        <dbReference type="ChEBI" id="CHEBI:57338"/>
        <dbReference type="ChEBI" id="CHEBI:78449"/>
        <dbReference type="ChEBI" id="CHEBI:78820"/>
        <dbReference type="EC" id="2.3.1.300"/>
    </reaction>
    <physiologicalReaction direction="left-to-right" evidence="12">
        <dbReference type="Rhea" id="RHEA:42269"/>
    </physiologicalReaction>
</comment>
<reference evidence="17" key="1">
    <citation type="journal article" date="2021" name="PeerJ">
        <title>Extensive microbial diversity within the chicken gut microbiome revealed by metagenomics and culture.</title>
        <authorList>
            <person name="Gilroy R."/>
            <person name="Ravi A."/>
            <person name="Getino M."/>
            <person name="Pursley I."/>
            <person name="Horton D.L."/>
            <person name="Alikhan N.F."/>
            <person name="Baker D."/>
            <person name="Gharbi K."/>
            <person name="Hall N."/>
            <person name="Watson M."/>
            <person name="Adriaenssens E.M."/>
            <person name="Foster-Nyarko E."/>
            <person name="Jarju S."/>
            <person name="Secka A."/>
            <person name="Antonio M."/>
            <person name="Oren A."/>
            <person name="Chaudhuri R.R."/>
            <person name="La Ragione R."/>
            <person name="Hildebrand F."/>
            <person name="Pallen M.J."/>
        </authorList>
    </citation>
    <scope>NUCLEOTIDE SEQUENCE</scope>
    <source>
        <strain evidence="17">5790</strain>
    </source>
</reference>
<dbReference type="NCBIfam" id="NF006829">
    <property type="entry name" value="PRK09352.1"/>
    <property type="match status" value="1"/>
</dbReference>
<dbReference type="Gene3D" id="3.40.47.10">
    <property type="match status" value="1"/>
</dbReference>
<comment type="pathway">
    <text evidence="1 14">Lipid metabolism; fatty acid biosynthesis.</text>
</comment>
<gene>
    <name evidence="14" type="primary">fabH</name>
    <name evidence="17" type="ORF">H9900_05530</name>
</gene>
<evidence type="ECO:0000256" key="4">
    <source>
        <dbReference type="ARBA" id="ARBA00022679"/>
    </source>
</evidence>
<feature type="domain" description="Beta-ketoacyl-[acyl-carrier-protein] synthase III C-terminal" evidence="15">
    <location>
        <begin position="237"/>
        <end position="324"/>
    </location>
</feature>
<evidence type="ECO:0000256" key="8">
    <source>
        <dbReference type="ARBA" id="ARBA00023268"/>
    </source>
</evidence>
<dbReference type="InterPro" id="IPR013747">
    <property type="entry name" value="ACP_syn_III_C"/>
</dbReference>
<dbReference type="PANTHER" id="PTHR43091:SF1">
    <property type="entry name" value="BETA-KETOACYL-[ACYL-CARRIER-PROTEIN] SYNTHASE III, CHLOROPLASTIC"/>
    <property type="match status" value="1"/>
</dbReference>
<keyword evidence="9 14" id="KW-0012">Acyltransferase</keyword>
<feature type="active site" evidence="14">
    <location>
        <position position="112"/>
    </location>
</feature>
<dbReference type="SUPFAM" id="SSF53901">
    <property type="entry name" value="Thiolase-like"/>
    <property type="match status" value="1"/>
</dbReference>
<feature type="active site" evidence="14">
    <location>
        <position position="252"/>
    </location>
</feature>
<evidence type="ECO:0000256" key="11">
    <source>
        <dbReference type="ARBA" id="ARBA00052407"/>
    </source>
</evidence>
<keyword evidence="5 14" id="KW-0276">Fatty acid metabolism</keyword>
<evidence type="ECO:0000256" key="12">
    <source>
        <dbReference type="ARBA" id="ARBA00052467"/>
    </source>
</evidence>
<comment type="catalytic activity">
    <reaction evidence="13">
        <text>3-methylbutanoyl-CoA + malonyl-[ACP] + H(+) = 5-methyl-3-oxohexanoyl-[ACP] + CO2 + CoA</text>
        <dbReference type="Rhea" id="RHEA:42272"/>
        <dbReference type="Rhea" id="RHEA-COMP:9623"/>
        <dbReference type="Rhea" id="RHEA-COMP:9941"/>
        <dbReference type="ChEBI" id="CHEBI:15378"/>
        <dbReference type="ChEBI" id="CHEBI:16526"/>
        <dbReference type="ChEBI" id="CHEBI:57287"/>
        <dbReference type="ChEBI" id="CHEBI:57345"/>
        <dbReference type="ChEBI" id="CHEBI:78449"/>
        <dbReference type="ChEBI" id="CHEBI:78822"/>
        <dbReference type="EC" id="2.3.1.300"/>
    </reaction>
    <physiologicalReaction direction="left-to-right" evidence="13">
        <dbReference type="Rhea" id="RHEA:42273"/>
    </physiologicalReaction>
</comment>
<evidence type="ECO:0000256" key="9">
    <source>
        <dbReference type="ARBA" id="ARBA00023315"/>
    </source>
</evidence>
<comment type="catalytic activity">
    <reaction evidence="11">
        <text>(2S)-2-methylbutanoyl-CoA + malonyl-[ACP] + H(+) = (4S)-4-methyl-3-oxohexanoyl-[ACP] + CO2 + CoA</text>
        <dbReference type="Rhea" id="RHEA:42276"/>
        <dbReference type="Rhea" id="RHEA-COMP:9623"/>
        <dbReference type="Rhea" id="RHEA-COMP:17148"/>
        <dbReference type="ChEBI" id="CHEBI:15378"/>
        <dbReference type="ChEBI" id="CHEBI:16526"/>
        <dbReference type="ChEBI" id="CHEBI:57287"/>
        <dbReference type="ChEBI" id="CHEBI:78449"/>
        <dbReference type="ChEBI" id="CHEBI:88166"/>
        <dbReference type="ChEBI" id="CHEBI:167462"/>
        <dbReference type="EC" id="2.3.1.300"/>
    </reaction>
    <physiologicalReaction direction="left-to-right" evidence="11">
        <dbReference type="Rhea" id="RHEA:42277"/>
    </physiologicalReaction>
</comment>
<comment type="domain">
    <text evidence="14">The last Arg residue of the ACP-binding site is essential for the weak association between ACP/AcpP and FabH.</text>
</comment>
<evidence type="ECO:0000256" key="10">
    <source>
        <dbReference type="ARBA" id="ARBA00051096"/>
    </source>
</evidence>
<evidence type="ECO:0000313" key="17">
    <source>
        <dbReference type="EMBL" id="HIV86254.1"/>
    </source>
</evidence>
<feature type="domain" description="Beta-ketoacyl-[acyl-carrier-protein] synthase III N-terminal" evidence="16">
    <location>
        <begin position="106"/>
        <end position="184"/>
    </location>
</feature>
<dbReference type="InterPro" id="IPR013751">
    <property type="entry name" value="ACP_syn_III_N"/>
</dbReference>
<dbReference type="AlphaFoldDB" id="A0A9D1TMK4"/>
<comment type="function">
    <text evidence="14">Catalyzes the condensation reaction of fatty acid synthesis by the addition to an acyl acceptor of two carbons from malonyl-ACP. Catalyzes the first condensation reaction which initiates fatty acid synthesis and may therefore play a role in governing the total rate of fatty acid production. Possesses both acetoacetyl-ACP synthase and acetyl transacylase activities. Its substrate specificity determines the biosynthesis of branched-chain and/or straight-chain of fatty acids.</text>
</comment>
<organism evidence="17 18">
    <name type="scientific">Candidatus Monoglobus merdigallinarum</name>
    <dbReference type="NCBI Taxonomy" id="2838698"/>
    <lineage>
        <taxon>Bacteria</taxon>
        <taxon>Bacillati</taxon>
        <taxon>Bacillota</taxon>
        <taxon>Clostridia</taxon>
        <taxon>Monoglobales</taxon>
        <taxon>Monoglobaceae</taxon>
        <taxon>Monoglobus</taxon>
    </lineage>
</organism>
<dbReference type="GO" id="GO:0005737">
    <property type="term" value="C:cytoplasm"/>
    <property type="evidence" value="ECO:0007669"/>
    <property type="project" value="UniProtKB-SubCell"/>
</dbReference>
<dbReference type="EMBL" id="DXIJ01000115">
    <property type="protein sequence ID" value="HIV86254.1"/>
    <property type="molecule type" value="Genomic_DNA"/>
</dbReference>
<dbReference type="CDD" id="cd00830">
    <property type="entry name" value="KAS_III"/>
    <property type="match status" value="1"/>
</dbReference>
<comment type="subunit">
    <text evidence="14">Homodimer.</text>
</comment>
<accession>A0A9D1TMK4</accession>
<comment type="similarity">
    <text evidence="2 14">Belongs to the thiolase-like superfamily. FabH family.</text>
</comment>
<dbReference type="GO" id="GO:0006633">
    <property type="term" value="P:fatty acid biosynthetic process"/>
    <property type="evidence" value="ECO:0007669"/>
    <property type="project" value="UniProtKB-UniRule"/>
</dbReference>
<dbReference type="NCBIfam" id="TIGR00747">
    <property type="entry name" value="fabH"/>
    <property type="match status" value="1"/>
</dbReference>
<evidence type="ECO:0000256" key="7">
    <source>
        <dbReference type="ARBA" id="ARBA00023160"/>
    </source>
</evidence>
<evidence type="ECO:0000259" key="15">
    <source>
        <dbReference type="Pfam" id="PF08541"/>
    </source>
</evidence>
<dbReference type="Pfam" id="PF08541">
    <property type="entry name" value="ACP_syn_III_C"/>
    <property type="match status" value="1"/>
</dbReference>
<keyword evidence="4 14" id="KW-0808">Transferase</keyword>
<feature type="region of interest" description="ACP-binding" evidence="14">
    <location>
        <begin position="253"/>
        <end position="257"/>
    </location>
</feature>
<evidence type="ECO:0000256" key="3">
    <source>
        <dbReference type="ARBA" id="ARBA00022516"/>
    </source>
</evidence>
<evidence type="ECO:0000313" key="18">
    <source>
        <dbReference type="Proteomes" id="UP000824162"/>
    </source>
</evidence>
<evidence type="ECO:0000259" key="16">
    <source>
        <dbReference type="Pfam" id="PF08545"/>
    </source>
</evidence>
<evidence type="ECO:0000256" key="13">
    <source>
        <dbReference type="ARBA" id="ARBA00052985"/>
    </source>
</evidence>
<keyword evidence="8 14" id="KW-0511">Multifunctional enzyme</keyword>
<evidence type="ECO:0000256" key="2">
    <source>
        <dbReference type="ARBA" id="ARBA00008642"/>
    </source>
</evidence>
<reference evidence="17" key="2">
    <citation type="submission" date="2021-04" db="EMBL/GenBank/DDBJ databases">
        <authorList>
            <person name="Gilroy R."/>
        </authorList>
    </citation>
    <scope>NUCLEOTIDE SEQUENCE</scope>
    <source>
        <strain evidence="17">5790</strain>
    </source>
</reference>
<sequence>MYAKIAGVGKYLPDKILDNAYFESIVDTSDEWITKRVGVKERRMADEDVFTSDLAALAAENALRDAGMSAGEIDLIIVASVSPEMYTPSCACMVQKKLGAEKAAAFDINAACSGFIFAAATGAQFIQTGMYKNVLVIGADTLTKVTEYKDRATCVLFGDGAGAVVLSAAGEKTGILGTVLGADGNSGDMLTICGIKVSELDRERRPYGNYRTIWMDGQGVFKFAVKTMESATREVAQKADCSLDDIALVIPHQANKRIIDGARKRLKIDESRVFSNVEKYGNMSAACVPIALCEAVEQGRAKPGDKIIIVGFGGGLTWGSALIRLGD</sequence>
<dbReference type="Pfam" id="PF08545">
    <property type="entry name" value="ACP_syn_III"/>
    <property type="match status" value="1"/>
</dbReference>
<dbReference type="FunFam" id="3.40.47.10:FF:000004">
    <property type="entry name" value="3-oxoacyl-[acyl-carrier-protein] synthase 3"/>
    <property type="match status" value="1"/>
</dbReference>
<dbReference type="EC" id="2.3.1.180" evidence="14"/>
<dbReference type="InterPro" id="IPR004655">
    <property type="entry name" value="FabH"/>
</dbReference>
<comment type="subcellular location">
    <subcellularLocation>
        <location evidence="14">Cytoplasm</location>
    </subcellularLocation>
</comment>